<dbReference type="OrthoDB" id="975446at2759"/>
<evidence type="ECO:0000313" key="8">
    <source>
        <dbReference type="EMBL" id="GFZ15788.1"/>
    </source>
</evidence>
<comment type="similarity">
    <text evidence="2">Belongs to the major facilitator superfamily. Proton-dependent oligopeptide transporter (POT/PTR) (TC 2.A.17) family.</text>
</comment>
<keyword evidence="5 7" id="KW-0472">Membrane</keyword>
<dbReference type="GO" id="GO:0016020">
    <property type="term" value="C:membrane"/>
    <property type="evidence" value="ECO:0007669"/>
    <property type="project" value="UniProtKB-SubCell"/>
</dbReference>
<evidence type="ECO:0000313" key="9">
    <source>
        <dbReference type="Proteomes" id="UP000585474"/>
    </source>
</evidence>
<comment type="caution">
    <text evidence="8">The sequence shown here is derived from an EMBL/GenBank/DDBJ whole genome shotgun (WGS) entry which is preliminary data.</text>
</comment>
<comment type="subcellular location">
    <subcellularLocation>
        <location evidence="1">Membrane</location>
        <topology evidence="1">Multi-pass membrane protein</topology>
    </subcellularLocation>
</comment>
<feature type="transmembrane region" description="Helical" evidence="7">
    <location>
        <begin position="315"/>
        <end position="340"/>
    </location>
</feature>
<dbReference type="AlphaFoldDB" id="A0A7J0GYI3"/>
<dbReference type="GO" id="GO:0022857">
    <property type="term" value="F:transmembrane transporter activity"/>
    <property type="evidence" value="ECO:0007669"/>
    <property type="project" value="InterPro"/>
</dbReference>
<dbReference type="Pfam" id="PF00854">
    <property type="entry name" value="PTR2"/>
    <property type="match status" value="1"/>
</dbReference>
<feature type="transmembrane region" description="Helical" evidence="7">
    <location>
        <begin position="20"/>
        <end position="43"/>
    </location>
</feature>
<dbReference type="PANTHER" id="PTHR11654">
    <property type="entry name" value="OLIGOPEPTIDE TRANSPORTER-RELATED"/>
    <property type="match status" value="1"/>
</dbReference>
<sequence length="410" mass="46875">MPVASCENYQLCIGDIQWFLFYASLALIVVGIVGHSISLQEFLNEQLSIRSMEDAEQLERDRPQLVARSSGYVQVELSGSPIIRVFRVIVASCLKLWVPVPNDPRELYDKYDHGNEELLSHTNRLRAGLTKRPSYQDLKQLRNKRTKKWRLCTVTEVEETKIFFQMIPMWMTFIICGLVLSVGNTCFLQQAFNMNPRFLFITIQFLLFLREFSKSLSTHIFSFIAIMANTFGGVKPKYIPAIGIAAGMFISIICCMVAALVESMRLSRIATTPMSIFWLIPQFILFGTMKGIVEDNILLFVVIQSPDSMKMSMSLLTVGVLGVGMISSVLSVYVTGHVSAEKWGQSWFGETIDKSRLDNYYWLLSVMSFINLVLYGLVAFWFDYKELELSSIRSQQQQDVNEGMLHYHEE</sequence>
<proteinExistence type="inferred from homology"/>
<dbReference type="Gene3D" id="1.20.1250.20">
    <property type="entry name" value="MFS general substrate transporter like domains"/>
    <property type="match status" value="1"/>
</dbReference>
<feature type="transmembrane region" description="Helical" evidence="7">
    <location>
        <begin position="360"/>
        <end position="382"/>
    </location>
</feature>
<dbReference type="EMBL" id="BJWL01000025">
    <property type="protein sequence ID" value="GFZ15788.1"/>
    <property type="molecule type" value="Genomic_DNA"/>
</dbReference>
<evidence type="ECO:0000256" key="1">
    <source>
        <dbReference type="ARBA" id="ARBA00004141"/>
    </source>
</evidence>
<evidence type="ECO:0000256" key="7">
    <source>
        <dbReference type="SAM" id="Phobius"/>
    </source>
</evidence>
<gene>
    <name evidence="8" type="ORF">Acr_25g0001970</name>
</gene>
<evidence type="ECO:0000256" key="4">
    <source>
        <dbReference type="ARBA" id="ARBA00022989"/>
    </source>
</evidence>
<dbReference type="SUPFAM" id="SSF103473">
    <property type="entry name" value="MFS general substrate transporter"/>
    <property type="match status" value="1"/>
</dbReference>
<feature type="transmembrane region" description="Helical" evidence="7">
    <location>
        <begin position="238"/>
        <end position="261"/>
    </location>
</feature>
<evidence type="ECO:0000256" key="5">
    <source>
        <dbReference type="ARBA" id="ARBA00023136"/>
    </source>
</evidence>
<keyword evidence="4 7" id="KW-1133">Transmembrane helix</keyword>
<keyword evidence="9" id="KW-1185">Reference proteome</keyword>
<evidence type="ECO:0000256" key="3">
    <source>
        <dbReference type="ARBA" id="ARBA00022692"/>
    </source>
</evidence>
<protein>
    <submittedName>
        <fullName evidence="8">Proton-dependent oligopeptide transport (POT) family protein</fullName>
    </submittedName>
</protein>
<organism evidence="8 9">
    <name type="scientific">Actinidia rufa</name>
    <dbReference type="NCBI Taxonomy" id="165716"/>
    <lineage>
        <taxon>Eukaryota</taxon>
        <taxon>Viridiplantae</taxon>
        <taxon>Streptophyta</taxon>
        <taxon>Embryophyta</taxon>
        <taxon>Tracheophyta</taxon>
        <taxon>Spermatophyta</taxon>
        <taxon>Magnoliopsida</taxon>
        <taxon>eudicotyledons</taxon>
        <taxon>Gunneridae</taxon>
        <taxon>Pentapetalae</taxon>
        <taxon>asterids</taxon>
        <taxon>Ericales</taxon>
        <taxon>Actinidiaceae</taxon>
        <taxon>Actinidia</taxon>
    </lineage>
</organism>
<keyword evidence="3 7" id="KW-0812">Transmembrane</keyword>
<dbReference type="InterPro" id="IPR036259">
    <property type="entry name" value="MFS_trans_sf"/>
</dbReference>
<evidence type="ECO:0000256" key="6">
    <source>
        <dbReference type="ARBA" id="ARBA00044504"/>
    </source>
</evidence>
<comment type="similarity">
    <text evidence="6">Belongs to the major facilitator superfamily. Phosphate:H(+) symporter (TC 2.A.1.9) family.</text>
</comment>
<reference evidence="8 9" key="1">
    <citation type="submission" date="2019-07" db="EMBL/GenBank/DDBJ databases">
        <title>De Novo Assembly of kiwifruit Actinidia rufa.</title>
        <authorList>
            <person name="Sugita-Konishi S."/>
            <person name="Sato K."/>
            <person name="Mori E."/>
            <person name="Abe Y."/>
            <person name="Kisaki G."/>
            <person name="Hamano K."/>
            <person name="Suezawa K."/>
            <person name="Otani M."/>
            <person name="Fukuda T."/>
            <person name="Manabe T."/>
            <person name="Gomi K."/>
            <person name="Tabuchi M."/>
            <person name="Akimitsu K."/>
            <person name="Kataoka I."/>
        </authorList>
    </citation>
    <scope>NUCLEOTIDE SEQUENCE [LARGE SCALE GENOMIC DNA]</scope>
    <source>
        <strain evidence="9">cv. Fuchu</strain>
    </source>
</reference>
<feature type="transmembrane region" description="Helical" evidence="7">
    <location>
        <begin position="276"/>
        <end position="303"/>
    </location>
</feature>
<accession>A0A7J0GYI3</accession>
<dbReference type="Proteomes" id="UP000585474">
    <property type="component" value="Unassembled WGS sequence"/>
</dbReference>
<evidence type="ECO:0000256" key="2">
    <source>
        <dbReference type="ARBA" id="ARBA00005982"/>
    </source>
</evidence>
<dbReference type="InterPro" id="IPR000109">
    <property type="entry name" value="POT_fam"/>
</dbReference>
<name>A0A7J0GYI3_9ERIC</name>
<feature type="transmembrane region" description="Helical" evidence="7">
    <location>
        <begin position="170"/>
        <end position="192"/>
    </location>
</feature>